<evidence type="ECO:0000313" key="3">
    <source>
        <dbReference type="EMBL" id="KAG2309644.1"/>
    </source>
</evidence>
<feature type="region of interest" description="Disordered" evidence="1">
    <location>
        <begin position="237"/>
        <end position="256"/>
    </location>
</feature>
<dbReference type="PROSITE" id="PS52045">
    <property type="entry name" value="NEPROSIN_PEP_CD"/>
    <property type="match status" value="1"/>
</dbReference>
<accession>A0A8X7VE58</accession>
<dbReference type="InterPro" id="IPR053168">
    <property type="entry name" value="Glutamic_endopeptidase"/>
</dbReference>
<name>A0A8X7VE58_BRACI</name>
<dbReference type="Proteomes" id="UP000886595">
    <property type="component" value="Unassembled WGS sequence"/>
</dbReference>
<dbReference type="Gene3D" id="3.90.1320.10">
    <property type="entry name" value="Outer-capsid protein sigma 3, large lobe"/>
    <property type="match status" value="1"/>
</dbReference>
<feature type="compositionally biased region" description="Polar residues" evidence="1">
    <location>
        <begin position="1"/>
        <end position="12"/>
    </location>
</feature>
<feature type="compositionally biased region" description="Low complexity" evidence="1">
    <location>
        <begin position="240"/>
        <end position="251"/>
    </location>
</feature>
<gene>
    <name evidence="3" type="ORF">Bca52824_029392</name>
</gene>
<comment type="caution">
    <text evidence="3">The sequence shown here is derived from an EMBL/GenBank/DDBJ whole genome shotgun (WGS) entry which is preliminary data.</text>
</comment>
<dbReference type="InterPro" id="IPR004314">
    <property type="entry name" value="Neprosin"/>
</dbReference>
<dbReference type="Pfam" id="PF03080">
    <property type="entry name" value="Neprosin"/>
    <property type="match status" value="1"/>
</dbReference>
<proteinExistence type="predicted"/>
<evidence type="ECO:0000256" key="1">
    <source>
        <dbReference type="SAM" id="MobiDB-lite"/>
    </source>
</evidence>
<dbReference type="EMBL" id="JAAMPC010000006">
    <property type="protein sequence ID" value="KAG2309644.1"/>
    <property type="molecule type" value="Genomic_DNA"/>
</dbReference>
<reference evidence="3 4" key="1">
    <citation type="submission" date="2020-02" db="EMBL/GenBank/DDBJ databases">
        <authorList>
            <person name="Ma Q."/>
            <person name="Huang Y."/>
            <person name="Song X."/>
            <person name="Pei D."/>
        </authorList>
    </citation>
    <scope>NUCLEOTIDE SEQUENCE [LARGE SCALE GENOMIC DNA]</scope>
    <source>
        <strain evidence="3">Sxm20200214</strain>
        <tissue evidence="3">Leaf</tissue>
    </source>
</reference>
<evidence type="ECO:0000313" key="4">
    <source>
        <dbReference type="Proteomes" id="UP000886595"/>
    </source>
</evidence>
<feature type="region of interest" description="Disordered" evidence="1">
    <location>
        <begin position="1"/>
        <end position="79"/>
    </location>
</feature>
<evidence type="ECO:0000259" key="2">
    <source>
        <dbReference type="PROSITE" id="PS52045"/>
    </source>
</evidence>
<keyword evidence="4" id="KW-1185">Reference proteome</keyword>
<protein>
    <recommendedName>
        <fullName evidence="2">Neprosin PEP catalytic domain-containing protein</fullName>
    </recommendedName>
</protein>
<organism evidence="3 4">
    <name type="scientific">Brassica carinata</name>
    <name type="common">Ethiopian mustard</name>
    <name type="synonym">Abyssinian cabbage</name>
    <dbReference type="NCBI Taxonomy" id="52824"/>
    <lineage>
        <taxon>Eukaryota</taxon>
        <taxon>Viridiplantae</taxon>
        <taxon>Streptophyta</taxon>
        <taxon>Embryophyta</taxon>
        <taxon>Tracheophyta</taxon>
        <taxon>Spermatophyta</taxon>
        <taxon>Magnoliopsida</taxon>
        <taxon>eudicotyledons</taxon>
        <taxon>Gunneridae</taxon>
        <taxon>Pentapetalae</taxon>
        <taxon>rosids</taxon>
        <taxon>malvids</taxon>
        <taxon>Brassicales</taxon>
        <taxon>Brassicaceae</taxon>
        <taxon>Brassiceae</taxon>
        <taxon>Brassica</taxon>
    </lineage>
</organism>
<sequence>MRPSNSKATAAGTSHPMDMQEGSPLRSLSEDRAHVSLRLGNMPALPTPESPLPALSKAAGKQKMTRATPKGGSQKPAGMGAIAGVRSHNGPYRGVEAWFDVLQQDIAKDQASYSSIYIGSGSNNEINFISAGWMVNPSLFGDGRTWTYGFWKGKDGKGCYNTACSGFVHVSKTIPIVQPIDFPAGKTVWLHYSIHQDKNTGNWWLTELGSGDIGYWPKKLFNLLNNGANMVGAGGTVQASPSGSSPPMGKGQFPNVNSPEKSAGFTNIEVLDSNYKQHKMNYVPTEVVLDSPKCYGLTIGKKFFLQPNRLGFYFNYGGPGGNSCGV</sequence>
<dbReference type="PANTHER" id="PTHR31589">
    <property type="entry name" value="PROTEIN, PUTATIVE (DUF239)-RELATED-RELATED"/>
    <property type="match status" value="1"/>
</dbReference>
<dbReference type="AlphaFoldDB" id="A0A8X7VE58"/>
<feature type="domain" description="Neprosin PEP catalytic" evidence="2">
    <location>
        <begin position="73"/>
        <end position="325"/>
    </location>
</feature>
<dbReference type="OrthoDB" id="1858978at2759"/>
<dbReference type="PANTHER" id="PTHR31589:SF60">
    <property type="entry name" value="NEPROSIN DOMAIN-CONTAINING PROTEIN-RELATED"/>
    <property type="match status" value="1"/>
</dbReference>